<dbReference type="FunFam" id="3.40.50.300:FF:000042">
    <property type="entry name" value="Maltose/maltodextrin ABC transporter, ATP-binding protein"/>
    <property type="match status" value="1"/>
</dbReference>
<comment type="similarity">
    <text evidence="1">Belongs to the ABC transporter superfamily.</text>
</comment>
<dbReference type="Gene3D" id="2.40.50.100">
    <property type="match status" value="1"/>
</dbReference>
<proteinExistence type="inferred from homology"/>
<dbReference type="InterPro" id="IPR017871">
    <property type="entry name" value="ABC_transporter-like_CS"/>
</dbReference>
<dbReference type="SUPFAM" id="SSF50331">
    <property type="entry name" value="MOP-like"/>
    <property type="match status" value="1"/>
</dbReference>
<dbReference type="PROSITE" id="PS50893">
    <property type="entry name" value="ABC_TRANSPORTER_2"/>
    <property type="match status" value="1"/>
</dbReference>
<keyword evidence="3" id="KW-0547">Nucleotide-binding</keyword>
<dbReference type="GO" id="GO:1990060">
    <property type="term" value="C:maltose transport complex"/>
    <property type="evidence" value="ECO:0007669"/>
    <property type="project" value="TreeGrafter"/>
</dbReference>
<dbReference type="GO" id="GO:0055052">
    <property type="term" value="C:ATP-binding cassette (ABC) transporter complex, substrate-binding subunit-containing"/>
    <property type="evidence" value="ECO:0007669"/>
    <property type="project" value="TreeGrafter"/>
</dbReference>
<keyword evidence="2" id="KW-0813">Transport</keyword>
<comment type="caution">
    <text evidence="6">The sequence shown here is derived from an EMBL/GenBank/DDBJ whole genome shotgun (WGS) entry which is preliminary data.</text>
</comment>
<evidence type="ECO:0000256" key="1">
    <source>
        <dbReference type="ARBA" id="ARBA00005417"/>
    </source>
</evidence>
<dbReference type="AlphaFoldDB" id="A0A316GMV6"/>
<organism evidence="6 7">
    <name type="scientific">Roseicyclus mahoneyensis</name>
    <dbReference type="NCBI Taxonomy" id="164332"/>
    <lineage>
        <taxon>Bacteria</taxon>
        <taxon>Pseudomonadati</taxon>
        <taxon>Pseudomonadota</taxon>
        <taxon>Alphaproteobacteria</taxon>
        <taxon>Rhodobacterales</taxon>
        <taxon>Roseobacteraceae</taxon>
        <taxon>Roseicyclus</taxon>
    </lineage>
</organism>
<dbReference type="GO" id="GO:0016887">
    <property type="term" value="F:ATP hydrolysis activity"/>
    <property type="evidence" value="ECO:0007669"/>
    <property type="project" value="InterPro"/>
</dbReference>
<gene>
    <name evidence="6" type="ORF">C7455_101401</name>
</gene>
<accession>A0A316GMV6</accession>
<dbReference type="CDD" id="cd03301">
    <property type="entry name" value="ABC_MalK_N"/>
    <property type="match status" value="1"/>
</dbReference>
<protein>
    <submittedName>
        <fullName evidence="6">Sorbitol ABC transporter ATP-binding protein /mannitol ABC transporter ATP-binding protein</fullName>
    </submittedName>
</protein>
<dbReference type="OrthoDB" id="9802264at2"/>
<reference evidence="6 7" key="1">
    <citation type="submission" date="2018-05" db="EMBL/GenBank/DDBJ databases">
        <title>Genomic Encyclopedia of Type Strains, Phase IV (KMG-IV): sequencing the most valuable type-strain genomes for metagenomic binning, comparative biology and taxonomic classification.</title>
        <authorList>
            <person name="Goeker M."/>
        </authorList>
    </citation>
    <scope>NUCLEOTIDE SEQUENCE [LARGE SCALE GENOMIC DNA]</scope>
    <source>
        <strain evidence="6 7">DSM 16097</strain>
    </source>
</reference>
<evidence type="ECO:0000313" key="6">
    <source>
        <dbReference type="EMBL" id="PWK62375.1"/>
    </source>
</evidence>
<dbReference type="InterPro" id="IPR008995">
    <property type="entry name" value="Mo/tungstate-bd_C_term_dom"/>
</dbReference>
<dbReference type="InterPro" id="IPR047641">
    <property type="entry name" value="ABC_transpr_MalK/UgpC-like"/>
</dbReference>
<dbReference type="Gene3D" id="2.40.50.140">
    <property type="entry name" value="Nucleic acid-binding proteins"/>
    <property type="match status" value="1"/>
</dbReference>
<dbReference type="EMBL" id="QGGW01000001">
    <property type="protein sequence ID" value="PWK62375.1"/>
    <property type="molecule type" value="Genomic_DNA"/>
</dbReference>
<dbReference type="InterPro" id="IPR012340">
    <property type="entry name" value="NA-bd_OB-fold"/>
</dbReference>
<dbReference type="RefSeq" id="WP_109664772.1">
    <property type="nucleotide sequence ID" value="NZ_QGGW01000001.1"/>
</dbReference>
<evidence type="ECO:0000256" key="4">
    <source>
        <dbReference type="ARBA" id="ARBA00022840"/>
    </source>
</evidence>
<dbReference type="InterPro" id="IPR003439">
    <property type="entry name" value="ABC_transporter-like_ATP-bd"/>
</dbReference>
<sequence>MGRITLDKVRKAFGDVQVIPPLDLTIEDGEFVVFVGPSGCGKSTLLRLIAGLEDVSGGQIRIDGQDATRVPPAKRRLAMVFQSYALYPHMSVRKNIAFPLRMAGLDKAEQDKRVNAAADVLNLTDYLDRRPGQLSGGQRQRVAIGRAIVREPAAFLFDEPLSNLDAALRVGMRLEISELHKRLKTTMVYVTHDQVEAMTMADKIVVLRAGHIEQVGSPLELYRAPRNLFVAGFIGSPKMNLIGGALAAQHDATTIGIRPEHIAVSTDAGDWHGTVGVSEHLGSDTFFHVTCEGIAEPVTVRVGGEVALHYGDSVWLTPDKSQIHRFDTEGLRIA</sequence>
<evidence type="ECO:0000259" key="5">
    <source>
        <dbReference type="PROSITE" id="PS50893"/>
    </source>
</evidence>
<evidence type="ECO:0000313" key="7">
    <source>
        <dbReference type="Proteomes" id="UP000245708"/>
    </source>
</evidence>
<dbReference type="PROSITE" id="PS00211">
    <property type="entry name" value="ABC_TRANSPORTER_1"/>
    <property type="match status" value="1"/>
</dbReference>
<dbReference type="InterPro" id="IPR013611">
    <property type="entry name" value="Transp-assoc_OB_typ2"/>
</dbReference>
<keyword evidence="7" id="KW-1185">Reference proteome</keyword>
<dbReference type="GO" id="GO:0015423">
    <property type="term" value="F:ABC-type maltose transporter activity"/>
    <property type="evidence" value="ECO:0007669"/>
    <property type="project" value="TreeGrafter"/>
</dbReference>
<dbReference type="Pfam" id="PF08402">
    <property type="entry name" value="TOBE_2"/>
    <property type="match status" value="1"/>
</dbReference>
<dbReference type="PANTHER" id="PTHR43875:SF3">
    <property type="entry name" value="MALTOSE_MALTODEXTRIN IMPORT ATP-BINDING PROTEIN MALK"/>
    <property type="match status" value="1"/>
</dbReference>
<name>A0A316GMV6_9RHOB</name>
<feature type="domain" description="ABC transporter" evidence="5">
    <location>
        <begin position="4"/>
        <end position="234"/>
    </location>
</feature>
<dbReference type="GO" id="GO:0005524">
    <property type="term" value="F:ATP binding"/>
    <property type="evidence" value="ECO:0007669"/>
    <property type="project" value="UniProtKB-KW"/>
</dbReference>
<dbReference type="SMART" id="SM00382">
    <property type="entry name" value="AAA"/>
    <property type="match status" value="1"/>
</dbReference>
<dbReference type="InterPro" id="IPR015855">
    <property type="entry name" value="ABC_transpr_MalK-like"/>
</dbReference>
<dbReference type="InterPro" id="IPR027417">
    <property type="entry name" value="P-loop_NTPase"/>
</dbReference>
<evidence type="ECO:0000256" key="3">
    <source>
        <dbReference type="ARBA" id="ARBA00022741"/>
    </source>
</evidence>
<dbReference type="Gene3D" id="3.40.50.300">
    <property type="entry name" value="P-loop containing nucleotide triphosphate hydrolases"/>
    <property type="match status" value="1"/>
</dbReference>
<dbReference type="Pfam" id="PF00005">
    <property type="entry name" value="ABC_tran"/>
    <property type="match status" value="1"/>
</dbReference>
<dbReference type="PANTHER" id="PTHR43875">
    <property type="entry name" value="MALTODEXTRIN IMPORT ATP-BINDING PROTEIN MSMX"/>
    <property type="match status" value="1"/>
</dbReference>
<dbReference type="InterPro" id="IPR003593">
    <property type="entry name" value="AAA+_ATPase"/>
</dbReference>
<dbReference type="Proteomes" id="UP000245708">
    <property type="component" value="Unassembled WGS sequence"/>
</dbReference>
<keyword evidence="4 6" id="KW-0067">ATP-binding</keyword>
<evidence type="ECO:0000256" key="2">
    <source>
        <dbReference type="ARBA" id="ARBA00022448"/>
    </source>
</evidence>
<dbReference type="SUPFAM" id="SSF52540">
    <property type="entry name" value="P-loop containing nucleoside triphosphate hydrolases"/>
    <property type="match status" value="1"/>
</dbReference>